<reference evidence="2" key="1">
    <citation type="journal article" date="2023" name="Antonie Van Leeuwenhoek">
        <title>Mesoterricola silvestris gen. nov., sp. nov., Mesoterricola sediminis sp. nov., Geothrix oryzae sp. nov., Geothrix edaphica sp. nov., Geothrix rubra sp. nov., and Geothrix limicola sp. nov., six novel members of Acidobacteriota isolated from soils.</title>
        <authorList>
            <person name="Itoh H."/>
            <person name="Sugisawa Y."/>
            <person name="Mise K."/>
            <person name="Xu Z."/>
            <person name="Kuniyasu M."/>
            <person name="Ushijima N."/>
            <person name="Kawano K."/>
            <person name="Kobayashi E."/>
            <person name="Shiratori Y."/>
            <person name="Masuda Y."/>
            <person name="Senoo K."/>
        </authorList>
    </citation>
    <scope>NUCLEOTIDE SEQUENCE</scope>
    <source>
        <strain evidence="2">Red802</strain>
    </source>
</reference>
<evidence type="ECO:0000313" key="2">
    <source>
        <dbReference type="EMBL" id="GLH65678.1"/>
    </source>
</evidence>
<accession>A0ABQ5PTE0</accession>
<dbReference type="Gene3D" id="3.40.50.2000">
    <property type="entry name" value="Glycogen Phosphorylase B"/>
    <property type="match status" value="2"/>
</dbReference>
<dbReference type="Pfam" id="PF13579">
    <property type="entry name" value="Glyco_trans_4_4"/>
    <property type="match status" value="1"/>
</dbReference>
<keyword evidence="3" id="KW-1185">Reference proteome</keyword>
<dbReference type="CDD" id="cd03794">
    <property type="entry name" value="GT4_WbuB-like"/>
    <property type="match status" value="1"/>
</dbReference>
<dbReference type="EMBL" id="BSDC01000001">
    <property type="protein sequence ID" value="GLH65678.1"/>
    <property type="molecule type" value="Genomic_DNA"/>
</dbReference>
<gene>
    <name evidence="2" type="ORF">GETHED_00420</name>
</gene>
<protein>
    <submittedName>
        <fullName evidence="2">Glycosyltransferase WbuB</fullName>
    </submittedName>
</protein>
<sequence length="410" mass="44912">MRLLVVTQYFWPEPFRINDLVEDLVVRGHEVTVLTGHPNYPEGQVYPAFKSSPGDFGEYAGARVLRVPLLSRGKGSLRLALNYLSFVLSGLGFGTWRLRGQAFDAIFVFQTSPITAALPAIWFRRLKKAPLLMWVLDLWPESLAAVGAVQAPRLLGLVGRLVSFIYRRCDRILVQSKAFLPNIARYARDTTKVRYFPGWAEPVFHGPLEEVPPAPELAPFQDTFNVMFAGNIGEAQDFPAILDAAEALKARADIRWLIVGDGRAAAALRAGIQARGLGDRVHLLGRHPLERMPAFMRGAQALLVSLRRDPAFSLTIPGKVQAYMASGVPVLGMLDGEGARIIAEAGAGLTCPAGDGTALAQRVRELADLPSQERLAMGQRGRDACASHFHRATLISSLEAWVEEVRTTSP</sequence>
<feature type="domain" description="Glycosyltransferase subfamily 4-like N-terminal" evidence="1">
    <location>
        <begin position="16"/>
        <end position="198"/>
    </location>
</feature>
<dbReference type="PANTHER" id="PTHR12526:SF622">
    <property type="entry name" value="GLYCOSYLTRANSFERASE (GROUP I)"/>
    <property type="match status" value="1"/>
</dbReference>
<evidence type="ECO:0000259" key="1">
    <source>
        <dbReference type="Pfam" id="PF13579"/>
    </source>
</evidence>
<proteinExistence type="predicted"/>
<dbReference type="Pfam" id="PF13692">
    <property type="entry name" value="Glyco_trans_1_4"/>
    <property type="match status" value="1"/>
</dbReference>
<dbReference type="RefSeq" id="WP_285605768.1">
    <property type="nucleotide sequence ID" value="NZ_BSDC01000001.1"/>
</dbReference>
<evidence type="ECO:0000313" key="3">
    <source>
        <dbReference type="Proteomes" id="UP001165044"/>
    </source>
</evidence>
<dbReference type="Proteomes" id="UP001165044">
    <property type="component" value="Unassembled WGS sequence"/>
</dbReference>
<dbReference type="SUPFAM" id="SSF53756">
    <property type="entry name" value="UDP-Glycosyltransferase/glycogen phosphorylase"/>
    <property type="match status" value="1"/>
</dbReference>
<dbReference type="PANTHER" id="PTHR12526">
    <property type="entry name" value="GLYCOSYLTRANSFERASE"/>
    <property type="match status" value="1"/>
</dbReference>
<dbReference type="InterPro" id="IPR028098">
    <property type="entry name" value="Glyco_trans_4-like_N"/>
</dbReference>
<name>A0ABQ5PTE0_9BACT</name>
<organism evidence="2 3">
    <name type="scientific">Geothrix edaphica</name>
    <dbReference type="NCBI Taxonomy" id="2927976"/>
    <lineage>
        <taxon>Bacteria</taxon>
        <taxon>Pseudomonadati</taxon>
        <taxon>Acidobacteriota</taxon>
        <taxon>Holophagae</taxon>
        <taxon>Holophagales</taxon>
        <taxon>Holophagaceae</taxon>
        <taxon>Geothrix</taxon>
    </lineage>
</organism>
<comment type="caution">
    <text evidence="2">The sequence shown here is derived from an EMBL/GenBank/DDBJ whole genome shotgun (WGS) entry which is preliminary data.</text>
</comment>